<evidence type="ECO:0000313" key="1">
    <source>
        <dbReference type="EMBL" id="KZV34083.1"/>
    </source>
</evidence>
<dbReference type="Proteomes" id="UP000250235">
    <property type="component" value="Unassembled WGS sequence"/>
</dbReference>
<sequence length="144" mass="16397">MATVEWIQQKRKDKDPADDILSASIWWIACFAKDCKTTALDLRETTASWTYKEPAGASIWWIACFAKDCKTTALDLRETTASWTYKEPAAVGSDSTSRRKQQLIQSRATVDQLLICIQSQRSRRNDNFSISAKKSEVWTVAKKK</sequence>
<proteinExistence type="predicted"/>
<protein>
    <submittedName>
        <fullName evidence="1">Uncharacterized protein</fullName>
    </submittedName>
</protein>
<reference evidence="1 2" key="1">
    <citation type="journal article" date="2015" name="Proc. Natl. Acad. Sci. U.S.A.">
        <title>The resurrection genome of Boea hygrometrica: A blueprint for survival of dehydration.</title>
        <authorList>
            <person name="Xiao L."/>
            <person name="Yang G."/>
            <person name="Zhang L."/>
            <person name="Yang X."/>
            <person name="Zhao S."/>
            <person name="Ji Z."/>
            <person name="Zhou Q."/>
            <person name="Hu M."/>
            <person name="Wang Y."/>
            <person name="Chen M."/>
            <person name="Xu Y."/>
            <person name="Jin H."/>
            <person name="Xiao X."/>
            <person name="Hu G."/>
            <person name="Bao F."/>
            <person name="Hu Y."/>
            <person name="Wan P."/>
            <person name="Li L."/>
            <person name="Deng X."/>
            <person name="Kuang T."/>
            <person name="Xiang C."/>
            <person name="Zhu J.K."/>
            <person name="Oliver M.J."/>
            <person name="He Y."/>
        </authorList>
    </citation>
    <scope>NUCLEOTIDE SEQUENCE [LARGE SCALE GENOMIC DNA]</scope>
    <source>
        <strain evidence="2">cv. XS01</strain>
    </source>
</reference>
<evidence type="ECO:0000313" key="2">
    <source>
        <dbReference type="Proteomes" id="UP000250235"/>
    </source>
</evidence>
<dbReference type="EMBL" id="KV005439">
    <property type="protein sequence ID" value="KZV34083.1"/>
    <property type="molecule type" value="Genomic_DNA"/>
</dbReference>
<accession>A0A2Z7BI07</accession>
<name>A0A2Z7BI07_9LAMI</name>
<dbReference type="AlphaFoldDB" id="A0A2Z7BI07"/>
<organism evidence="1 2">
    <name type="scientific">Dorcoceras hygrometricum</name>
    <dbReference type="NCBI Taxonomy" id="472368"/>
    <lineage>
        <taxon>Eukaryota</taxon>
        <taxon>Viridiplantae</taxon>
        <taxon>Streptophyta</taxon>
        <taxon>Embryophyta</taxon>
        <taxon>Tracheophyta</taxon>
        <taxon>Spermatophyta</taxon>
        <taxon>Magnoliopsida</taxon>
        <taxon>eudicotyledons</taxon>
        <taxon>Gunneridae</taxon>
        <taxon>Pentapetalae</taxon>
        <taxon>asterids</taxon>
        <taxon>lamiids</taxon>
        <taxon>Lamiales</taxon>
        <taxon>Gesneriaceae</taxon>
        <taxon>Didymocarpoideae</taxon>
        <taxon>Trichosporeae</taxon>
        <taxon>Loxocarpinae</taxon>
        <taxon>Dorcoceras</taxon>
    </lineage>
</organism>
<keyword evidence="2" id="KW-1185">Reference proteome</keyword>
<gene>
    <name evidence="1" type="ORF">F511_44039</name>
</gene>